<accession>F2JGG0</accession>
<dbReference type="RefSeq" id="WP_013656214.1">
    <property type="nucleotide sequence ID" value="NC_015275.1"/>
</dbReference>
<name>F2JGG0_CELLD</name>
<dbReference type="EMBL" id="CP002582">
    <property type="protein sequence ID" value="ADZ82915.1"/>
    <property type="molecule type" value="Genomic_DNA"/>
</dbReference>
<reference evidence="1 2" key="1">
    <citation type="journal article" date="2011" name="J. Bacteriol.">
        <title>Complete genome sequence of the cellulose-degrading bacterium Cellulosilyticum lentocellum.</title>
        <authorList>
            <consortium name="US DOE Joint Genome Institute"/>
            <person name="Miller D.A."/>
            <person name="Suen G."/>
            <person name="Bruce D."/>
            <person name="Copeland A."/>
            <person name="Cheng J.F."/>
            <person name="Detter C."/>
            <person name="Goodwin L.A."/>
            <person name="Han C.S."/>
            <person name="Hauser L.J."/>
            <person name="Land M.L."/>
            <person name="Lapidus A."/>
            <person name="Lucas S."/>
            <person name="Meincke L."/>
            <person name="Pitluck S."/>
            <person name="Tapia R."/>
            <person name="Teshima H."/>
            <person name="Woyke T."/>
            <person name="Fox B.G."/>
            <person name="Angert E.R."/>
            <person name="Currie C.R."/>
        </authorList>
    </citation>
    <scope>NUCLEOTIDE SEQUENCE [LARGE SCALE GENOMIC DNA]</scope>
    <source>
        <strain evidence="2">ATCC 49066 / DSM 5427 / NCIMB 11756 / RHM5</strain>
    </source>
</reference>
<dbReference type="KEGG" id="cle:Clole_1186"/>
<proteinExistence type="predicted"/>
<dbReference type="eggNOG" id="ENOG502Z93B">
    <property type="taxonomic scope" value="Bacteria"/>
</dbReference>
<gene>
    <name evidence="1" type="ordered locus">Clole_1186</name>
</gene>
<keyword evidence="2" id="KW-1185">Reference proteome</keyword>
<dbReference type="STRING" id="642492.Clole_1186"/>
<dbReference type="HOGENOM" id="CLU_610734_0_0_9"/>
<organism evidence="1 2">
    <name type="scientific">Cellulosilyticum lentocellum (strain ATCC 49066 / DSM 5427 / NCIMB 11756 / RHM5)</name>
    <name type="common">Clostridium lentocellum</name>
    <dbReference type="NCBI Taxonomy" id="642492"/>
    <lineage>
        <taxon>Bacteria</taxon>
        <taxon>Bacillati</taxon>
        <taxon>Bacillota</taxon>
        <taxon>Clostridia</taxon>
        <taxon>Lachnospirales</taxon>
        <taxon>Cellulosilyticaceae</taxon>
        <taxon>Cellulosilyticum</taxon>
    </lineage>
</organism>
<protein>
    <submittedName>
        <fullName evidence="1">Bacteriophage portal protein, SPP1 Gp6-like protein</fullName>
    </submittedName>
</protein>
<dbReference type="InterPro" id="IPR021145">
    <property type="entry name" value="Portal_protein_SPP1_Gp6-like"/>
</dbReference>
<dbReference type="Proteomes" id="UP000008467">
    <property type="component" value="Chromosome"/>
</dbReference>
<sequence>MQTLEQYINDKYEGNPTWFEQEVNQSDQMARVSSVLNNKDYLNMIHRVLNRKDFTFKGETFEVRKTIFQTVKSFINFFNGYILSNPISLGGNDEEMVKEFNTVYRKAKYHKLNFNLLDSLLKYGCAYEFVYYDGSNIKSKIINGEDGYPVYSEDTDEYIGFIESYTSASNNVTYYNVYWGDRVECWTNEGTYIHKVGQYTSFGLPIKYENIEIDKVESMLEDIKPIMDEFELFMSKFGDSIETNSINPILTQTGTMLEAPKGIDVNANGYVLNLEEGGEMKYVSAQLDLNSIKFYVHQLQQQLCDISCVPSILYGQGDVANISETSIKLLYGKSHSKANWYKYILEDGFEERHEIIKTILAKKGKKYSADSYIDITFNYNIPMSDKDVIENLSKQYQDGCIDKQTYIEKSPLTNDSQQVLARLGKEKVADNVQSVVSPEQGNQ</sequence>
<dbReference type="Pfam" id="PF05133">
    <property type="entry name" value="SPP1_portal"/>
    <property type="match status" value="1"/>
</dbReference>
<dbReference type="AlphaFoldDB" id="F2JGG0"/>
<evidence type="ECO:0000313" key="1">
    <source>
        <dbReference type="EMBL" id="ADZ82915.1"/>
    </source>
</evidence>
<evidence type="ECO:0000313" key="2">
    <source>
        <dbReference type="Proteomes" id="UP000008467"/>
    </source>
</evidence>